<dbReference type="InterPro" id="IPR005901">
    <property type="entry name" value="GLPGLI"/>
</dbReference>
<dbReference type="Pfam" id="PF09697">
    <property type="entry name" value="Porph_ging"/>
    <property type="match status" value="1"/>
</dbReference>
<dbReference type="RefSeq" id="WP_200242353.1">
    <property type="nucleotide sequence ID" value="NZ_JAENHK010000001.1"/>
</dbReference>
<reference evidence="2" key="1">
    <citation type="submission" date="2021-01" db="EMBL/GenBank/DDBJ databases">
        <title>Genome public.</title>
        <authorList>
            <person name="Liu C."/>
            <person name="Sun Q."/>
        </authorList>
    </citation>
    <scope>NUCLEOTIDE SEQUENCE [LARGE SCALE GENOMIC DNA]</scope>
    <source>
        <strain evidence="2">YIM B02567</strain>
    </source>
</reference>
<evidence type="ECO:0000313" key="1">
    <source>
        <dbReference type="EMBL" id="MBK1894610.1"/>
    </source>
</evidence>
<dbReference type="Proteomes" id="UP000628669">
    <property type="component" value="Unassembled WGS sequence"/>
</dbReference>
<sequence>MKKIIQIILISLFTITFAQNKTNRFFYELTFKPNKDSANTEKEMMILDTDGDQSVYQSYELVVLDSILNTMLDKTEKAGLFADFSKMPQQKPASFSHRILKIYPISKIMYKDKIFESSFFYYENPNFDWKILPEKQKISSYTSQKATTEFGSRKWIAWFTSEIPIQDGPYKFYGLPGLIIKIEDEQNNFSWELKGNGKIKSIKDTLYLEDLQKSGSKEITKEKFYENFENYKKDPFSETRQMASTLPSGITLPDGSSIQEGMREIEKRAKEHFNKYNNRIEIIEKQK</sequence>
<organism evidence="1 2">
    <name type="scientific">Chryseobacterium paridis</name>
    <dbReference type="NCBI Taxonomy" id="2800328"/>
    <lineage>
        <taxon>Bacteria</taxon>
        <taxon>Pseudomonadati</taxon>
        <taxon>Bacteroidota</taxon>
        <taxon>Flavobacteriia</taxon>
        <taxon>Flavobacteriales</taxon>
        <taxon>Weeksellaceae</taxon>
        <taxon>Chryseobacterium group</taxon>
        <taxon>Chryseobacterium</taxon>
    </lineage>
</organism>
<gene>
    <name evidence="1" type="ORF">JHL15_02430</name>
</gene>
<proteinExistence type="predicted"/>
<dbReference type="NCBIfam" id="TIGR01200">
    <property type="entry name" value="GLPGLI"/>
    <property type="match status" value="1"/>
</dbReference>
<comment type="caution">
    <text evidence="1">The sequence shown here is derived from an EMBL/GenBank/DDBJ whole genome shotgun (WGS) entry which is preliminary data.</text>
</comment>
<name>A0ABS1FQA5_9FLAO</name>
<protein>
    <submittedName>
        <fullName evidence="1">GLPGLI family protein</fullName>
    </submittedName>
</protein>
<keyword evidence="2" id="KW-1185">Reference proteome</keyword>
<dbReference type="EMBL" id="JAENHK010000001">
    <property type="protein sequence ID" value="MBK1894610.1"/>
    <property type="molecule type" value="Genomic_DNA"/>
</dbReference>
<accession>A0ABS1FQA5</accession>
<evidence type="ECO:0000313" key="2">
    <source>
        <dbReference type="Proteomes" id="UP000628669"/>
    </source>
</evidence>